<dbReference type="Gene3D" id="3.40.50.11660">
    <property type="entry name" value="Glycosyl transferase family 10, C-terminal domain"/>
    <property type="match status" value="1"/>
</dbReference>
<keyword evidence="8" id="KW-0472">Membrane</keyword>
<keyword evidence="3 11" id="KW-0328">Glycosyltransferase</keyword>
<dbReference type="InterPro" id="IPR001503">
    <property type="entry name" value="Glyco_trans_10"/>
</dbReference>
<evidence type="ECO:0000256" key="5">
    <source>
        <dbReference type="ARBA" id="ARBA00022692"/>
    </source>
</evidence>
<comment type="subcellular location">
    <subcellularLocation>
        <location evidence="10">Endomembrane system</location>
        <topology evidence="10">Single-pass type II membrane protein</topology>
    </subcellularLocation>
    <subcellularLocation>
        <location evidence="11">Golgi apparatus</location>
        <location evidence="11">Golgi stack membrane</location>
        <topology evidence="11">Single-pass type II membrane protein</topology>
    </subcellularLocation>
</comment>
<dbReference type="SUPFAM" id="SSF53756">
    <property type="entry name" value="UDP-Glycosyltransferase/glycogen phosphorylase"/>
    <property type="match status" value="1"/>
</dbReference>
<keyword evidence="14" id="KW-1185">Reference proteome</keyword>
<accession>A0A3P6T3M6</accession>
<dbReference type="EMBL" id="UYRU01042308">
    <property type="protein sequence ID" value="VDK74390.1"/>
    <property type="molecule type" value="Genomic_DNA"/>
</dbReference>
<proteinExistence type="inferred from homology"/>
<name>A0A3P6T3M6_DIBLA</name>
<dbReference type="EC" id="2.4.1.-" evidence="11"/>
<keyword evidence="7" id="KW-1133">Transmembrane helix</keyword>
<dbReference type="InterPro" id="IPR038577">
    <property type="entry name" value="GT10-like_C_sf"/>
</dbReference>
<dbReference type="GO" id="GO:0046920">
    <property type="term" value="F:alpha-(1-&gt;3)-fucosyltransferase activity"/>
    <property type="evidence" value="ECO:0007669"/>
    <property type="project" value="TreeGrafter"/>
</dbReference>
<dbReference type="InterPro" id="IPR055270">
    <property type="entry name" value="Glyco_tran_10_C"/>
</dbReference>
<evidence type="ECO:0000256" key="8">
    <source>
        <dbReference type="ARBA" id="ARBA00023136"/>
    </source>
</evidence>
<keyword evidence="11" id="KW-0333">Golgi apparatus</keyword>
<dbReference type="FunFam" id="3.40.50.11660:FF:000002">
    <property type="entry name" value="Alpha-(1,3)-fucosyltransferase"/>
    <property type="match status" value="1"/>
</dbReference>
<evidence type="ECO:0000256" key="4">
    <source>
        <dbReference type="ARBA" id="ARBA00022679"/>
    </source>
</evidence>
<evidence type="ECO:0000256" key="2">
    <source>
        <dbReference type="ARBA" id="ARBA00008919"/>
    </source>
</evidence>
<dbReference type="OrthoDB" id="427096at2759"/>
<dbReference type="GO" id="GO:0032580">
    <property type="term" value="C:Golgi cisterna membrane"/>
    <property type="evidence" value="ECO:0007669"/>
    <property type="project" value="UniProtKB-SubCell"/>
</dbReference>
<evidence type="ECO:0000256" key="11">
    <source>
        <dbReference type="RuleBase" id="RU003832"/>
    </source>
</evidence>
<comment type="similarity">
    <text evidence="2 11">Belongs to the glycosyltransferase 10 family.</text>
</comment>
<sequence>MPDHQTWALESGESPFHMPPISVHFRKHFKIFLTTNSESHVPWVYGVFVANEQPEHTMPPHEQIHMLDSNNTRGLPVHHAQRKNKAFALISNSVPRNKRMDYIAELTNYAQVDIYGEAGRPCPGVGGNCLETLALHYKFYLAFENSNCVDYITEKFVMNALQFGILPVVMGAPREDYCAIAPPNSFIHVDDFSSPAQLAEYMNWLDQNDTAYASYFAWRAYGKIVVSSFATFY</sequence>
<dbReference type="Pfam" id="PF00852">
    <property type="entry name" value="Glyco_transf_10"/>
    <property type="match status" value="1"/>
</dbReference>
<dbReference type="PANTHER" id="PTHR11929">
    <property type="entry name" value="ALPHA- 1,3 -FUCOSYLTRANSFERASE"/>
    <property type="match status" value="1"/>
</dbReference>
<protein>
    <recommendedName>
        <fullName evidence="11">Fucosyltransferase</fullName>
        <ecNumber evidence="11">2.4.1.-</ecNumber>
    </recommendedName>
</protein>
<organism evidence="13 14">
    <name type="scientific">Dibothriocephalus latus</name>
    <name type="common">Fish tapeworm</name>
    <name type="synonym">Diphyllobothrium latum</name>
    <dbReference type="NCBI Taxonomy" id="60516"/>
    <lineage>
        <taxon>Eukaryota</taxon>
        <taxon>Metazoa</taxon>
        <taxon>Spiralia</taxon>
        <taxon>Lophotrochozoa</taxon>
        <taxon>Platyhelminthes</taxon>
        <taxon>Cestoda</taxon>
        <taxon>Eucestoda</taxon>
        <taxon>Diphyllobothriidea</taxon>
        <taxon>Diphyllobothriidae</taxon>
        <taxon>Dibothriocephalus</taxon>
    </lineage>
</organism>
<evidence type="ECO:0000256" key="9">
    <source>
        <dbReference type="ARBA" id="ARBA00023180"/>
    </source>
</evidence>
<comment type="pathway">
    <text evidence="1">Protein modification; protein glycosylation.</text>
</comment>
<evidence type="ECO:0000313" key="13">
    <source>
        <dbReference type="EMBL" id="VDK74390.1"/>
    </source>
</evidence>
<evidence type="ECO:0000259" key="12">
    <source>
        <dbReference type="Pfam" id="PF00852"/>
    </source>
</evidence>
<dbReference type="PANTHER" id="PTHR11929:SF145">
    <property type="entry name" value="ALPHA-(1,3)-FUCOSYLTRANSFERASE FUT-1"/>
    <property type="match status" value="1"/>
</dbReference>
<keyword evidence="9" id="KW-0325">Glycoprotein</keyword>
<keyword evidence="6" id="KW-0735">Signal-anchor</keyword>
<gene>
    <name evidence="13" type="ORF">DILT_LOCUS2576</name>
</gene>
<dbReference type="Proteomes" id="UP000281553">
    <property type="component" value="Unassembled WGS sequence"/>
</dbReference>
<evidence type="ECO:0000313" key="14">
    <source>
        <dbReference type="Proteomes" id="UP000281553"/>
    </source>
</evidence>
<keyword evidence="4 11" id="KW-0808">Transferase</keyword>
<keyword evidence="5 11" id="KW-0812">Transmembrane</keyword>
<dbReference type="AlphaFoldDB" id="A0A3P6T3M6"/>
<evidence type="ECO:0000256" key="1">
    <source>
        <dbReference type="ARBA" id="ARBA00004922"/>
    </source>
</evidence>
<reference evidence="13 14" key="1">
    <citation type="submission" date="2018-11" db="EMBL/GenBank/DDBJ databases">
        <authorList>
            <consortium name="Pathogen Informatics"/>
        </authorList>
    </citation>
    <scope>NUCLEOTIDE SEQUENCE [LARGE SCALE GENOMIC DNA]</scope>
</reference>
<evidence type="ECO:0000256" key="3">
    <source>
        <dbReference type="ARBA" id="ARBA00022676"/>
    </source>
</evidence>
<evidence type="ECO:0000256" key="6">
    <source>
        <dbReference type="ARBA" id="ARBA00022968"/>
    </source>
</evidence>
<evidence type="ECO:0000256" key="10">
    <source>
        <dbReference type="ARBA" id="ARBA00060399"/>
    </source>
</evidence>
<evidence type="ECO:0000256" key="7">
    <source>
        <dbReference type="ARBA" id="ARBA00022989"/>
    </source>
</evidence>
<feature type="domain" description="Fucosyltransferase C-terminal" evidence="12">
    <location>
        <begin position="81"/>
        <end position="225"/>
    </location>
</feature>
<dbReference type="UniPathway" id="UPA00378"/>